<keyword evidence="3 6" id="KW-1133">Transmembrane helix</keyword>
<proteinExistence type="predicted"/>
<keyword evidence="9" id="KW-1185">Reference proteome</keyword>
<feature type="transmembrane region" description="Helical" evidence="6">
    <location>
        <begin position="210"/>
        <end position="229"/>
    </location>
</feature>
<feature type="transmembrane region" description="Helical" evidence="6">
    <location>
        <begin position="35"/>
        <end position="53"/>
    </location>
</feature>
<feature type="region of interest" description="Disordered" evidence="5">
    <location>
        <begin position="512"/>
        <end position="535"/>
    </location>
</feature>
<dbReference type="InterPro" id="IPR051533">
    <property type="entry name" value="WaaL-like"/>
</dbReference>
<name>A0ABQ3UIF8_9CHLR</name>
<reference evidence="8 9" key="1">
    <citation type="journal article" date="2021" name="Int. J. Syst. Evol. Microbiol.">
        <title>Reticulibacter mediterranei gen. nov., sp. nov., within the new family Reticulibacteraceae fam. nov., and Ktedonospora formicarum gen. nov., sp. nov., Ktedonobacter robiniae sp. nov., Dictyobacter formicarum sp. nov. and Dictyobacter arantiisoli sp. nov., belonging to the class Ktedonobacteria.</title>
        <authorList>
            <person name="Yabe S."/>
            <person name="Zheng Y."/>
            <person name="Wang C.M."/>
            <person name="Sakai Y."/>
            <person name="Abe K."/>
            <person name="Yokota A."/>
            <person name="Donadio S."/>
            <person name="Cavaletti L."/>
            <person name="Monciardini P."/>
        </authorList>
    </citation>
    <scope>NUCLEOTIDE SEQUENCE [LARGE SCALE GENOMIC DNA]</scope>
    <source>
        <strain evidence="8 9">SOSP1-30</strain>
    </source>
</reference>
<comment type="subcellular location">
    <subcellularLocation>
        <location evidence="1">Membrane</location>
        <topology evidence="1">Multi-pass membrane protein</topology>
    </subcellularLocation>
</comment>
<feature type="transmembrane region" description="Helical" evidence="6">
    <location>
        <begin position="187"/>
        <end position="203"/>
    </location>
</feature>
<evidence type="ECO:0000256" key="5">
    <source>
        <dbReference type="SAM" id="MobiDB-lite"/>
    </source>
</evidence>
<evidence type="ECO:0000313" key="9">
    <source>
        <dbReference type="Proteomes" id="UP000654345"/>
    </source>
</evidence>
<feature type="transmembrane region" description="Helical" evidence="6">
    <location>
        <begin position="249"/>
        <end position="267"/>
    </location>
</feature>
<feature type="transmembrane region" description="Helical" evidence="6">
    <location>
        <begin position="486"/>
        <end position="504"/>
    </location>
</feature>
<feature type="transmembrane region" description="Helical" evidence="6">
    <location>
        <begin position="321"/>
        <end position="340"/>
    </location>
</feature>
<dbReference type="Proteomes" id="UP000654345">
    <property type="component" value="Unassembled WGS sequence"/>
</dbReference>
<feature type="compositionally biased region" description="Basic and acidic residues" evidence="5">
    <location>
        <begin position="512"/>
        <end position="523"/>
    </location>
</feature>
<gene>
    <name evidence="8" type="ORF">KSB_09330</name>
</gene>
<dbReference type="PANTHER" id="PTHR37422">
    <property type="entry name" value="TEICHURONIC ACID BIOSYNTHESIS PROTEIN TUAE"/>
    <property type="match status" value="1"/>
</dbReference>
<feature type="domain" description="O-antigen ligase-related" evidence="7">
    <location>
        <begin position="284"/>
        <end position="437"/>
    </location>
</feature>
<evidence type="ECO:0000259" key="7">
    <source>
        <dbReference type="Pfam" id="PF04932"/>
    </source>
</evidence>
<dbReference type="InterPro" id="IPR007016">
    <property type="entry name" value="O-antigen_ligase-rel_domated"/>
</dbReference>
<dbReference type="PANTHER" id="PTHR37422:SF13">
    <property type="entry name" value="LIPOPOLYSACCHARIDE BIOSYNTHESIS PROTEIN PA4999-RELATED"/>
    <property type="match status" value="1"/>
</dbReference>
<comment type="caution">
    <text evidence="8">The sequence shown here is derived from an EMBL/GenBank/DDBJ whole genome shotgun (WGS) entry which is preliminary data.</text>
</comment>
<feature type="transmembrane region" description="Helical" evidence="6">
    <location>
        <begin position="83"/>
        <end position="103"/>
    </location>
</feature>
<feature type="transmembrane region" description="Helical" evidence="6">
    <location>
        <begin position="296"/>
        <end position="314"/>
    </location>
</feature>
<evidence type="ECO:0000256" key="4">
    <source>
        <dbReference type="ARBA" id="ARBA00023136"/>
    </source>
</evidence>
<sequence>MDIRLKSKSTVTSGGLGVETVASSQQERAQSERRLFIRVSIGVLILAPVLILIGVLSSFSLMLGLMLVIGVLVAVARRPILGFYMVACCAVVFEQFSLSTPILTDSLPIYAWPPALAGLIERPIGFFMLYILAVIVIKRWLTRQQPLLRGGAMKGPLAFFLLCVGWALVHGLTSGGIIKIIVIEIRPFWYLFMCYVLAYNLLTEKRQIRNFLWFLILCSALKSLQGVYVVLGPLHGDMKAQHDILGHEVSFFFVMVLLVLIAFFLQYRDKAQMWVIFLTLPTLLYSLEANQRRTDYVALIIGVGIVWVLTMVMNPQRRKRLLIILCTCGVLGVGYVFGFAHSGGVIGEPARAIYSVFHPEGADASSNAYRDVEDFDLLYTVKENPLGMGFGKKFLQPLPLAQLATDDPTAGGNPYEYIPHNTIYWIWMRMGYIGYFALWFLFGSLIIRGCIIVKQLKDRYLQMIGMILVGAIFMEVAVAFSDYQLYFFRNVIFLGLMMGMLLKLPEIEAKEEQEKREDPDHKLVPARTPVGSQRA</sequence>
<protein>
    <recommendedName>
        <fullName evidence="7">O-antigen ligase-related domain-containing protein</fullName>
    </recommendedName>
</protein>
<feature type="transmembrane region" description="Helical" evidence="6">
    <location>
        <begin position="115"/>
        <end position="137"/>
    </location>
</feature>
<evidence type="ECO:0000256" key="1">
    <source>
        <dbReference type="ARBA" id="ARBA00004141"/>
    </source>
</evidence>
<accession>A0ABQ3UIF8</accession>
<feature type="transmembrane region" description="Helical" evidence="6">
    <location>
        <begin position="432"/>
        <end position="453"/>
    </location>
</feature>
<evidence type="ECO:0000313" key="8">
    <source>
        <dbReference type="EMBL" id="GHO52458.1"/>
    </source>
</evidence>
<feature type="transmembrane region" description="Helical" evidence="6">
    <location>
        <begin position="59"/>
        <end position="76"/>
    </location>
</feature>
<dbReference type="Pfam" id="PF04932">
    <property type="entry name" value="Wzy_C"/>
    <property type="match status" value="1"/>
</dbReference>
<keyword evidence="4 6" id="KW-0472">Membrane</keyword>
<feature type="transmembrane region" description="Helical" evidence="6">
    <location>
        <begin position="157"/>
        <end position="181"/>
    </location>
</feature>
<dbReference type="RefSeq" id="WP_201369366.1">
    <property type="nucleotide sequence ID" value="NZ_BNJG01000001.1"/>
</dbReference>
<organism evidence="8 9">
    <name type="scientific">Ktedonobacter robiniae</name>
    <dbReference type="NCBI Taxonomy" id="2778365"/>
    <lineage>
        <taxon>Bacteria</taxon>
        <taxon>Bacillati</taxon>
        <taxon>Chloroflexota</taxon>
        <taxon>Ktedonobacteria</taxon>
        <taxon>Ktedonobacterales</taxon>
        <taxon>Ktedonobacteraceae</taxon>
        <taxon>Ktedonobacter</taxon>
    </lineage>
</organism>
<dbReference type="EMBL" id="BNJG01000001">
    <property type="protein sequence ID" value="GHO52458.1"/>
    <property type="molecule type" value="Genomic_DNA"/>
</dbReference>
<evidence type="ECO:0000256" key="2">
    <source>
        <dbReference type="ARBA" id="ARBA00022692"/>
    </source>
</evidence>
<evidence type="ECO:0000256" key="3">
    <source>
        <dbReference type="ARBA" id="ARBA00022989"/>
    </source>
</evidence>
<feature type="transmembrane region" description="Helical" evidence="6">
    <location>
        <begin position="460"/>
        <end position="480"/>
    </location>
</feature>
<feature type="transmembrane region" description="Helical" evidence="6">
    <location>
        <begin position="274"/>
        <end position="290"/>
    </location>
</feature>
<evidence type="ECO:0000256" key="6">
    <source>
        <dbReference type="SAM" id="Phobius"/>
    </source>
</evidence>
<keyword evidence="2 6" id="KW-0812">Transmembrane</keyword>